<dbReference type="SUPFAM" id="SSF56726">
    <property type="entry name" value="DNA topoisomerase IV, alpha subunit"/>
    <property type="match status" value="1"/>
</dbReference>
<proteinExistence type="predicted"/>
<gene>
    <name evidence="2" type="ORF">ACFP1M_06215</name>
</gene>
<evidence type="ECO:0000313" key="2">
    <source>
        <dbReference type="EMBL" id="MFC6289796.1"/>
    </source>
</evidence>
<organism evidence="2 3">
    <name type="scientific">Levilactobacillus angrenensis</name>
    <dbReference type="NCBI Taxonomy" id="2486020"/>
    <lineage>
        <taxon>Bacteria</taxon>
        <taxon>Bacillati</taxon>
        <taxon>Bacillota</taxon>
        <taxon>Bacilli</taxon>
        <taxon>Lactobacillales</taxon>
        <taxon>Lactobacillaceae</taxon>
        <taxon>Levilactobacillus</taxon>
    </lineage>
</organism>
<accession>A0ABW1UAV3</accession>
<dbReference type="EMBL" id="JBHSSO010000016">
    <property type="protein sequence ID" value="MFC6289796.1"/>
    <property type="molecule type" value="Genomic_DNA"/>
</dbReference>
<protein>
    <submittedName>
        <fullName evidence="2">DUF2399 domain-containing protein</fullName>
    </submittedName>
</protein>
<keyword evidence="3" id="KW-1185">Reference proteome</keyword>
<dbReference type="Proteomes" id="UP001596258">
    <property type="component" value="Unassembled WGS sequence"/>
</dbReference>
<evidence type="ECO:0000313" key="3">
    <source>
        <dbReference type="Proteomes" id="UP001596258"/>
    </source>
</evidence>
<comment type="caution">
    <text evidence="2">The sequence shown here is derived from an EMBL/GenBank/DDBJ whole genome shotgun (WGS) entry which is preliminary data.</text>
</comment>
<dbReference type="Pfam" id="PF09664">
    <property type="entry name" value="DUF2399"/>
    <property type="match status" value="1"/>
</dbReference>
<dbReference type="InterPro" id="IPR036078">
    <property type="entry name" value="Spo11/TopoVI_A_sf"/>
</dbReference>
<sequence>MTEYQQAYETATGKRAPHEAPQLAKLFDRITAGDVLPPRGQQAVDLGLTAHSLNDPQENPAVYDYYHWVLTNCFQPQQIKELTANLIGRVFTSANIFQTDLPQPITLSPWQVPAMMTFPLASNRAIIVENNGVFAWLHRLHPDWPLINQSGNDFNATYLTLIHSLEQRQVQLTYLGDLDSRGIQMADHLFSVLRETPIATFTAIQSPVNVVQWLTLKGKASRQRSRTLAIQNPIFQKELNSINLLGKFVEQEQLIATYEPLVTQWLA</sequence>
<dbReference type="InterPro" id="IPR024465">
    <property type="entry name" value="DUF2399"/>
</dbReference>
<feature type="domain" description="DUF2399" evidence="1">
    <location>
        <begin position="106"/>
        <end position="197"/>
    </location>
</feature>
<evidence type="ECO:0000259" key="1">
    <source>
        <dbReference type="Pfam" id="PF09664"/>
    </source>
</evidence>
<reference evidence="3" key="1">
    <citation type="journal article" date="2019" name="Int. J. Syst. Evol. Microbiol.">
        <title>The Global Catalogue of Microorganisms (GCM) 10K type strain sequencing project: providing services to taxonomists for standard genome sequencing and annotation.</title>
        <authorList>
            <consortium name="The Broad Institute Genomics Platform"/>
            <consortium name="The Broad Institute Genome Sequencing Center for Infectious Disease"/>
            <person name="Wu L."/>
            <person name="Ma J."/>
        </authorList>
    </citation>
    <scope>NUCLEOTIDE SEQUENCE [LARGE SCALE GENOMIC DNA]</scope>
    <source>
        <strain evidence="3">CCM 8893</strain>
    </source>
</reference>
<dbReference type="RefSeq" id="WP_125574644.1">
    <property type="nucleotide sequence ID" value="NZ_JBHSSO010000016.1"/>
</dbReference>
<name>A0ABW1UAV3_9LACO</name>